<keyword evidence="3" id="KW-1185">Reference proteome</keyword>
<feature type="transmembrane region" description="Helical" evidence="1">
    <location>
        <begin position="43"/>
        <end position="67"/>
    </location>
</feature>
<dbReference type="PANTHER" id="PTHR46178:SF9">
    <property type="entry name" value="SEVEN TM RECEPTOR"/>
    <property type="match status" value="1"/>
</dbReference>
<keyword evidence="1" id="KW-1133">Transmembrane helix</keyword>
<dbReference type="Proteomes" id="UP001432027">
    <property type="component" value="Unassembled WGS sequence"/>
</dbReference>
<dbReference type="Pfam" id="PF10326">
    <property type="entry name" value="7TM_GPCR_Str"/>
    <property type="match status" value="1"/>
</dbReference>
<dbReference type="AlphaFoldDB" id="A0AAV5TZ04"/>
<dbReference type="InterPro" id="IPR019428">
    <property type="entry name" value="7TM_GPCR_serpentine_rcpt_Str"/>
</dbReference>
<accession>A0AAV5TZ04</accession>
<keyword evidence="1" id="KW-0812">Transmembrane</keyword>
<feature type="transmembrane region" description="Helical" evidence="1">
    <location>
        <begin position="96"/>
        <end position="114"/>
    </location>
</feature>
<proteinExistence type="predicted"/>
<feature type="transmembrane region" description="Helical" evidence="1">
    <location>
        <begin position="126"/>
        <end position="142"/>
    </location>
</feature>
<evidence type="ECO:0000313" key="3">
    <source>
        <dbReference type="Proteomes" id="UP001432027"/>
    </source>
</evidence>
<name>A0AAV5TZ04_9BILA</name>
<feature type="transmembrane region" description="Helical" evidence="1">
    <location>
        <begin position="6"/>
        <end position="31"/>
    </location>
</feature>
<dbReference type="Gene3D" id="1.20.1070.10">
    <property type="entry name" value="Rhodopsin 7-helix transmembrane proteins"/>
    <property type="match status" value="1"/>
</dbReference>
<gene>
    <name evidence="2" type="ORF">PENTCL1PPCAC_21968</name>
</gene>
<dbReference type="PANTHER" id="PTHR46178">
    <property type="entry name" value="SEVEN TM RECEPTOR"/>
    <property type="match status" value="1"/>
</dbReference>
<comment type="caution">
    <text evidence="2">The sequence shown here is derived from an EMBL/GenBank/DDBJ whole genome shotgun (WGS) entry which is preliminary data.</text>
</comment>
<dbReference type="SUPFAM" id="SSF81321">
    <property type="entry name" value="Family A G protein-coupled receptor-like"/>
    <property type="match status" value="1"/>
</dbReference>
<keyword evidence="1" id="KW-0472">Membrane</keyword>
<organism evidence="2 3">
    <name type="scientific">Pristionchus entomophagus</name>
    <dbReference type="NCBI Taxonomy" id="358040"/>
    <lineage>
        <taxon>Eukaryota</taxon>
        <taxon>Metazoa</taxon>
        <taxon>Ecdysozoa</taxon>
        <taxon>Nematoda</taxon>
        <taxon>Chromadorea</taxon>
        <taxon>Rhabditida</taxon>
        <taxon>Rhabditina</taxon>
        <taxon>Diplogasteromorpha</taxon>
        <taxon>Diplogasteroidea</taxon>
        <taxon>Neodiplogasteridae</taxon>
        <taxon>Pristionchus</taxon>
    </lineage>
</organism>
<evidence type="ECO:0008006" key="4">
    <source>
        <dbReference type="Google" id="ProtNLM"/>
    </source>
</evidence>
<feature type="transmembrane region" description="Helical" evidence="1">
    <location>
        <begin position="275"/>
        <end position="295"/>
    </location>
</feature>
<protein>
    <recommendedName>
        <fullName evidence="4">G protein-coupled receptor</fullName>
    </recommendedName>
</protein>
<dbReference type="EMBL" id="BTSX01000005">
    <property type="protein sequence ID" value="GMS99793.1"/>
    <property type="molecule type" value="Genomic_DNA"/>
</dbReference>
<feature type="non-terminal residue" evidence="2">
    <location>
        <position position="1"/>
    </location>
</feature>
<evidence type="ECO:0000256" key="1">
    <source>
        <dbReference type="SAM" id="Phobius"/>
    </source>
</evidence>
<feature type="transmembrane region" description="Helical" evidence="1">
    <location>
        <begin position="193"/>
        <end position="215"/>
    </location>
</feature>
<evidence type="ECO:0000313" key="2">
    <source>
        <dbReference type="EMBL" id="GMS99793.1"/>
    </source>
</evidence>
<reference evidence="2" key="1">
    <citation type="submission" date="2023-10" db="EMBL/GenBank/DDBJ databases">
        <title>Genome assembly of Pristionchus species.</title>
        <authorList>
            <person name="Yoshida K."/>
            <person name="Sommer R.J."/>
        </authorList>
    </citation>
    <scope>NUCLEOTIDE SEQUENCE</scope>
    <source>
        <strain evidence="2">RS0144</strain>
    </source>
</reference>
<feature type="transmembrane region" description="Helical" evidence="1">
    <location>
        <begin position="235"/>
        <end position="255"/>
    </location>
</feature>
<sequence>GDNGFVFIHAIISYFLFVCSVILNAIVFVLVKSSRKINDFRYVFYTYCVTNIIFSVVFSMTLMQWSFSPGLVVYFPTGPFANDTTITPVLFRIQTLVYLFVMCLVCATFIYRFLVVTRPNVSRMRARALSSLSFLPVTLWFADTGLIEHPNAQLSFEQVYLFASEIRVGLQIRNNQTAPFQTIELDLLNITRFFLTIVQINVMNAIVIWTGIRIFRTIQKSAGSQRSHQIERNAFRLLLWQAINPMILLHAPTLLNLVQEQLFEIPDLVNRVSCITMNVFTVTNPILNIIFTRDLRLGLSRRKKSSVSLSQF</sequence>